<evidence type="ECO:0000256" key="1">
    <source>
        <dbReference type="SAM" id="MobiDB-lite"/>
    </source>
</evidence>
<evidence type="ECO:0000313" key="2">
    <source>
        <dbReference type="EMBL" id="BAD19828.1"/>
    </source>
</evidence>
<evidence type="ECO:0000313" key="3">
    <source>
        <dbReference type="Proteomes" id="UP000000763"/>
    </source>
</evidence>
<accession>Q6K4X6</accession>
<dbReference type="Proteomes" id="UP000000763">
    <property type="component" value="Chromosome 2"/>
</dbReference>
<dbReference type="EMBL" id="AP005514">
    <property type="protein sequence ID" value="BAD19828.1"/>
    <property type="molecule type" value="Genomic_DNA"/>
</dbReference>
<organism evidence="2 3">
    <name type="scientific">Oryza sativa subsp. japonica</name>
    <name type="common">Rice</name>
    <dbReference type="NCBI Taxonomy" id="39947"/>
    <lineage>
        <taxon>Eukaryota</taxon>
        <taxon>Viridiplantae</taxon>
        <taxon>Streptophyta</taxon>
        <taxon>Embryophyta</taxon>
        <taxon>Tracheophyta</taxon>
        <taxon>Spermatophyta</taxon>
        <taxon>Magnoliopsida</taxon>
        <taxon>Liliopsida</taxon>
        <taxon>Poales</taxon>
        <taxon>Poaceae</taxon>
        <taxon>BOP clade</taxon>
        <taxon>Oryzoideae</taxon>
        <taxon>Oryzeae</taxon>
        <taxon>Oryzinae</taxon>
        <taxon>Oryza</taxon>
        <taxon>Oryza sativa</taxon>
    </lineage>
</organism>
<feature type="region of interest" description="Disordered" evidence="1">
    <location>
        <begin position="29"/>
        <end position="104"/>
    </location>
</feature>
<reference evidence="3" key="1">
    <citation type="journal article" date="2005" name="Nature">
        <title>The map-based sequence of the rice genome.</title>
        <authorList>
            <consortium name="International rice genome sequencing project (IRGSP)"/>
            <person name="Matsumoto T."/>
            <person name="Wu J."/>
            <person name="Kanamori H."/>
            <person name="Katayose Y."/>
            <person name="Fujisawa M."/>
            <person name="Namiki N."/>
            <person name="Mizuno H."/>
            <person name="Yamamoto K."/>
            <person name="Antonio B.A."/>
            <person name="Baba T."/>
            <person name="Sakata K."/>
            <person name="Nagamura Y."/>
            <person name="Aoki H."/>
            <person name="Arikawa K."/>
            <person name="Arita K."/>
            <person name="Bito T."/>
            <person name="Chiden Y."/>
            <person name="Fujitsuka N."/>
            <person name="Fukunaka R."/>
            <person name="Hamada M."/>
            <person name="Harada C."/>
            <person name="Hayashi A."/>
            <person name="Hijishita S."/>
            <person name="Honda M."/>
            <person name="Hosokawa S."/>
            <person name="Ichikawa Y."/>
            <person name="Idonuma A."/>
            <person name="Iijima M."/>
            <person name="Ikeda M."/>
            <person name="Ikeno M."/>
            <person name="Ito K."/>
            <person name="Ito S."/>
            <person name="Ito T."/>
            <person name="Ito Y."/>
            <person name="Ito Y."/>
            <person name="Iwabuchi A."/>
            <person name="Kamiya K."/>
            <person name="Karasawa W."/>
            <person name="Kurita K."/>
            <person name="Katagiri S."/>
            <person name="Kikuta A."/>
            <person name="Kobayashi H."/>
            <person name="Kobayashi N."/>
            <person name="Machita K."/>
            <person name="Maehara T."/>
            <person name="Masukawa M."/>
            <person name="Mizubayashi T."/>
            <person name="Mukai Y."/>
            <person name="Nagasaki H."/>
            <person name="Nagata Y."/>
            <person name="Naito S."/>
            <person name="Nakashima M."/>
            <person name="Nakama Y."/>
            <person name="Nakamichi Y."/>
            <person name="Nakamura M."/>
            <person name="Meguro A."/>
            <person name="Negishi M."/>
            <person name="Ohta I."/>
            <person name="Ohta T."/>
            <person name="Okamoto M."/>
            <person name="Ono N."/>
            <person name="Saji S."/>
            <person name="Sakaguchi M."/>
            <person name="Sakai K."/>
            <person name="Shibata M."/>
            <person name="Shimokawa T."/>
            <person name="Song J."/>
            <person name="Takazaki Y."/>
            <person name="Terasawa K."/>
            <person name="Tsugane M."/>
            <person name="Tsuji K."/>
            <person name="Ueda S."/>
            <person name="Waki K."/>
            <person name="Yamagata H."/>
            <person name="Yamamoto M."/>
            <person name="Yamamoto S."/>
            <person name="Yamane H."/>
            <person name="Yoshiki S."/>
            <person name="Yoshihara R."/>
            <person name="Yukawa K."/>
            <person name="Zhong H."/>
            <person name="Yano M."/>
            <person name="Yuan Q."/>
            <person name="Ouyang S."/>
            <person name="Liu J."/>
            <person name="Jones K.M."/>
            <person name="Gansberger K."/>
            <person name="Moffat K."/>
            <person name="Hill J."/>
            <person name="Bera J."/>
            <person name="Fadrosh D."/>
            <person name="Jin S."/>
            <person name="Johri S."/>
            <person name="Kim M."/>
            <person name="Overton L."/>
            <person name="Reardon M."/>
            <person name="Tsitrin T."/>
            <person name="Vuong H."/>
            <person name="Weaver B."/>
            <person name="Ciecko A."/>
            <person name="Tallon L."/>
            <person name="Jackson J."/>
            <person name="Pai G."/>
            <person name="Aken S.V."/>
            <person name="Utterback T."/>
            <person name="Reidmuller S."/>
            <person name="Feldblyum T."/>
            <person name="Hsiao J."/>
            <person name="Zismann V."/>
            <person name="Iobst S."/>
            <person name="de Vazeille A.R."/>
            <person name="Buell C.R."/>
            <person name="Ying K."/>
            <person name="Li Y."/>
            <person name="Lu T."/>
            <person name="Huang Y."/>
            <person name="Zhao Q."/>
            <person name="Feng Q."/>
            <person name="Zhang L."/>
            <person name="Zhu J."/>
            <person name="Weng Q."/>
            <person name="Mu J."/>
            <person name="Lu Y."/>
            <person name="Fan D."/>
            <person name="Liu Y."/>
            <person name="Guan J."/>
            <person name="Zhang Y."/>
            <person name="Yu S."/>
            <person name="Liu X."/>
            <person name="Zhang Y."/>
            <person name="Hong G."/>
            <person name="Han B."/>
            <person name="Choisne N."/>
            <person name="Demange N."/>
            <person name="Orjeda G."/>
            <person name="Samain S."/>
            <person name="Cattolico L."/>
            <person name="Pelletier E."/>
            <person name="Couloux A."/>
            <person name="Segurens B."/>
            <person name="Wincker P."/>
            <person name="D'Hont A."/>
            <person name="Scarpelli C."/>
            <person name="Weissenbach J."/>
            <person name="Salanoubat M."/>
            <person name="Quetier F."/>
            <person name="Yu Y."/>
            <person name="Kim H.R."/>
            <person name="Rambo T."/>
            <person name="Currie J."/>
            <person name="Collura K."/>
            <person name="Luo M."/>
            <person name="Yang T."/>
            <person name="Ammiraju J.S.S."/>
            <person name="Engler F."/>
            <person name="Soderlund C."/>
            <person name="Wing R.A."/>
            <person name="Palmer L.E."/>
            <person name="de la Bastide M."/>
            <person name="Spiegel L."/>
            <person name="Nascimento L."/>
            <person name="Zutavern T."/>
            <person name="O'Shaughnessy A."/>
            <person name="Dike S."/>
            <person name="Dedhia N."/>
            <person name="Preston R."/>
            <person name="Balija V."/>
            <person name="McCombie W.R."/>
            <person name="Chow T."/>
            <person name="Chen H."/>
            <person name="Chung M."/>
            <person name="Chen C."/>
            <person name="Shaw J."/>
            <person name="Wu H."/>
            <person name="Hsiao K."/>
            <person name="Chao Y."/>
            <person name="Chu M."/>
            <person name="Cheng C."/>
            <person name="Hour A."/>
            <person name="Lee P."/>
            <person name="Lin S."/>
            <person name="Lin Y."/>
            <person name="Liou J."/>
            <person name="Liu S."/>
            <person name="Hsing Y."/>
            <person name="Raghuvanshi S."/>
            <person name="Mohanty A."/>
            <person name="Bharti A.K."/>
            <person name="Gaur A."/>
            <person name="Gupta V."/>
            <person name="Kumar D."/>
            <person name="Ravi V."/>
            <person name="Vij S."/>
            <person name="Kapur A."/>
            <person name="Khurana P."/>
            <person name="Khurana P."/>
            <person name="Khurana J.P."/>
            <person name="Tyagi A.K."/>
            <person name="Gaikwad K."/>
            <person name="Singh A."/>
            <person name="Dalal V."/>
            <person name="Srivastava S."/>
            <person name="Dixit A."/>
            <person name="Pal A.K."/>
            <person name="Ghazi I.A."/>
            <person name="Yadav M."/>
            <person name="Pandit A."/>
            <person name="Bhargava A."/>
            <person name="Sureshbabu K."/>
            <person name="Batra K."/>
            <person name="Sharma T.R."/>
            <person name="Mohapatra T."/>
            <person name="Singh N.K."/>
            <person name="Messing J."/>
            <person name="Nelson A.B."/>
            <person name="Fuks G."/>
            <person name="Kavchok S."/>
            <person name="Keizer G."/>
            <person name="Linton E."/>
            <person name="Llaca V."/>
            <person name="Song R."/>
            <person name="Tanyolac B."/>
            <person name="Young S."/>
            <person name="Ho-Il K."/>
            <person name="Hahn J.H."/>
            <person name="Sangsakoo G."/>
            <person name="Vanavichit A."/>
            <person name="de Mattos Luiz.A.T."/>
            <person name="Zimmer P.D."/>
            <person name="Malone G."/>
            <person name="Dellagostin O."/>
            <person name="de Oliveira A.C."/>
            <person name="Bevan M."/>
            <person name="Bancroft I."/>
            <person name="Minx P."/>
            <person name="Cordum H."/>
            <person name="Wilson R."/>
            <person name="Cheng Z."/>
            <person name="Jin W."/>
            <person name="Jiang J."/>
            <person name="Leong S.A."/>
            <person name="Iwama H."/>
            <person name="Gojobori T."/>
            <person name="Itoh T."/>
            <person name="Niimura Y."/>
            <person name="Fujii Y."/>
            <person name="Habara T."/>
            <person name="Sakai H."/>
            <person name="Sato Y."/>
            <person name="Wilson G."/>
            <person name="Kumar K."/>
            <person name="McCouch S."/>
            <person name="Juretic N."/>
            <person name="Hoen D."/>
            <person name="Wright S."/>
            <person name="Bruskiewich R."/>
            <person name="Bureau T."/>
            <person name="Miyao A."/>
            <person name="Hirochika H."/>
            <person name="Nishikawa T."/>
            <person name="Kadowaki K."/>
            <person name="Sugiura M."/>
            <person name="Burr B."/>
            <person name="Sasaki T."/>
        </authorList>
    </citation>
    <scope>NUCLEOTIDE SEQUENCE [LARGE SCALE GENOMIC DNA]</scope>
    <source>
        <strain evidence="3">cv. Nipponbare</strain>
    </source>
</reference>
<sequence length="148" mass="15429">MWVYPFFLLPLSPHYLSFPLFGSSASKGQSGGGVAAVGRRAAASRETSQSSREPLARRPTLAGAPSGQRRQVANTSRPCSRGSRRHRQDEARRRGSRVVAPADGSDGARVGDWWWMAMAAGQSLALGRSVTATGGTSVTATGGTNGGA</sequence>
<proteinExistence type="predicted"/>
<feature type="compositionally biased region" description="Polar residues" evidence="1">
    <location>
        <begin position="68"/>
        <end position="78"/>
    </location>
</feature>
<name>Q6K4X6_ORYSJ</name>
<gene>
    <name evidence="2" type="primary">OSJNBa0035A24.26</name>
</gene>
<dbReference type="AlphaFoldDB" id="Q6K4X6"/>
<feature type="compositionally biased region" description="Low complexity" evidence="1">
    <location>
        <begin position="36"/>
        <end position="45"/>
    </location>
</feature>
<reference evidence="3" key="2">
    <citation type="journal article" date="2008" name="Nucleic Acids Res.">
        <title>The rice annotation project database (RAP-DB): 2008 update.</title>
        <authorList>
            <consortium name="The rice annotation project (RAP)"/>
        </authorList>
    </citation>
    <scope>GENOME REANNOTATION</scope>
    <source>
        <strain evidence="3">cv. Nipponbare</strain>
    </source>
</reference>
<protein>
    <submittedName>
        <fullName evidence="2">Uncharacterized protein</fullName>
    </submittedName>
</protein>